<dbReference type="AlphaFoldDB" id="A0AA50CW40"/>
<evidence type="ECO:0000313" key="3">
    <source>
        <dbReference type="Proteomes" id="UP001234585"/>
    </source>
</evidence>
<keyword evidence="2" id="KW-0614">Plasmid</keyword>
<name>A0AA50CW40_9HYPH</name>
<evidence type="ECO:0000313" key="2">
    <source>
        <dbReference type="EMBL" id="WLS01367.1"/>
    </source>
</evidence>
<sequence>MEQQEEQPQTNQVKRQYPGVDPERFQASGDAQDGASSRQPRRTETRRASSVPIIGAKRLLNSLDELNRPLTPEEVTAYGSTVQMSMPMTPEMIRDYRRRVDESQKAAAMPATGFRAQPINDAVRVSLAAGQPLQSLYVTPNTVSVMAFYDKTGKAWPVASYVVGRSDSFQVFALQEGSNQIAVTPLVNHGYSNIVVSLVEEDRPIVINLETNDTKTNFRRDITIEGYGPNAKRNPTPVLAKASPSDGIMMAFAHGAALPQGAVRLTTSDEGVEAWSYQGQLYVRTADAVQTPSPNQALSAPGGIHAYRLKLTPMVLINRNGSVMNVRITR</sequence>
<dbReference type="InterPro" id="IPR022073">
    <property type="entry name" value="T4BSS_DotH_IcmK"/>
</dbReference>
<dbReference type="Proteomes" id="UP001234585">
    <property type="component" value="Plasmid unnamed7"/>
</dbReference>
<accession>A0AA50CW40</accession>
<proteinExistence type="predicted"/>
<dbReference type="RefSeq" id="WP_306041801.1">
    <property type="nucleotide sequence ID" value="NZ_CP132309.1"/>
</dbReference>
<feature type="region of interest" description="Disordered" evidence="1">
    <location>
        <begin position="1"/>
        <end position="50"/>
    </location>
</feature>
<dbReference type="Pfam" id="PF12293">
    <property type="entry name" value="T4BSS_DotH_IcmK"/>
    <property type="match status" value="1"/>
</dbReference>
<protein>
    <submittedName>
        <fullName evidence="2">DotH/IcmK family type IV secretion protein</fullName>
    </submittedName>
</protein>
<organism evidence="2 3">
    <name type="scientific">Shinella sumterensis</name>
    <dbReference type="NCBI Taxonomy" id="1967501"/>
    <lineage>
        <taxon>Bacteria</taxon>
        <taxon>Pseudomonadati</taxon>
        <taxon>Pseudomonadota</taxon>
        <taxon>Alphaproteobacteria</taxon>
        <taxon>Hyphomicrobiales</taxon>
        <taxon>Rhizobiaceae</taxon>
        <taxon>Shinella</taxon>
    </lineage>
</organism>
<reference evidence="2 3" key="1">
    <citation type="submission" date="2023-08" db="EMBL/GenBank/DDBJ databases">
        <title>Pathogen: clinical or host-associated sample.</title>
        <authorList>
            <person name="Hergert J."/>
            <person name="Casey R."/>
            <person name="Wagner J."/>
            <person name="Young E.L."/>
            <person name="Oakeson K.F."/>
        </authorList>
    </citation>
    <scope>NUCLEOTIDE SEQUENCE [LARGE SCALE GENOMIC DNA]</scope>
    <source>
        <strain evidence="2 3">1760953</strain>
        <plasmid evidence="2 3">unnamed7</plasmid>
    </source>
</reference>
<feature type="compositionally biased region" description="Polar residues" evidence="1">
    <location>
        <begin position="1"/>
        <end position="14"/>
    </location>
</feature>
<geneLocation type="plasmid" evidence="2 3">
    <name>unnamed7</name>
</geneLocation>
<evidence type="ECO:0000256" key="1">
    <source>
        <dbReference type="SAM" id="MobiDB-lite"/>
    </source>
</evidence>
<gene>
    <name evidence="2" type="ORF">Q9313_28635</name>
</gene>
<keyword evidence="3" id="KW-1185">Reference proteome</keyword>
<dbReference type="EMBL" id="CP132309">
    <property type="protein sequence ID" value="WLS01367.1"/>
    <property type="molecule type" value="Genomic_DNA"/>
</dbReference>